<dbReference type="Pfam" id="PF00691">
    <property type="entry name" value="OmpA"/>
    <property type="match status" value="1"/>
</dbReference>
<dbReference type="PRINTS" id="PR01021">
    <property type="entry name" value="OMPADOMAIN"/>
</dbReference>
<name>A0A7L4ZLZ4_9FLAO</name>
<evidence type="ECO:0000256" key="2">
    <source>
        <dbReference type="ARBA" id="ARBA00023136"/>
    </source>
</evidence>
<dbReference type="InterPro" id="IPR006665">
    <property type="entry name" value="OmpA-like"/>
</dbReference>
<evidence type="ECO:0000256" key="3">
    <source>
        <dbReference type="ARBA" id="ARBA00023237"/>
    </source>
</evidence>
<dbReference type="PRINTS" id="PR01023">
    <property type="entry name" value="NAFLGMOTY"/>
</dbReference>
<dbReference type="GO" id="GO:0009279">
    <property type="term" value="C:cell outer membrane"/>
    <property type="evidence" value="ECO:0007669"/>
    <property type="project" value="UniProtKB-SubCell"/>
</dbReference>
<dbReference type="PROSITE" id="PS51123">
    <property type="entry name" value="OMPA_2"/>
    <property type="match status" value="1"/>
</dbReference>
<gene>
    <name evidence="6" type="primary">oprF_3</name>
    <name evidence="6" type="ORF">IMCC3317_29300</name>
</gene>
<dbReference type="Gene3D" id="3.30.1330.60">
    <property type="entry name" value="OmpA-like domain"/>
    <property type="match status" value="1"/>
</dbReference>
<organism evidence="6 7">
    <name type="scientific">Kordia antarctica</name>
    <dbReference type="NCBI Taxonomy" id="1218801"/>
    <lineage>
        <taxon>Bacteria</taxon>
        <taxon>Pseudomonadati</taxon>
        <taxon>Bacteroidota</taxon>
        <taxon>Flavobacteriia</taxon>
        <taxon>Flavobacteriales</taxon>
        <taxon>Flavobacteriaceae</taxon>
        <taxon>Kordia</taxon>
    </lineage>
</organism>
<comment type="subcellular location">
    <subcellularLocation>
        <location evidence="1">Cell outer membrane</location>
    </subcellularLocation>
</comment>
<evidence type="ECO:0000313" key="6">
    <source>
        <dbReference type="EMBL" id="QHI37550.1"/>
    </source>
</evidence>
<evidence type="ECO:0000256" key="4">
    <source>
        <dbReference type="PROSITE-ProRule" id="PRU00473"/>
    </source>
</evidence>
<dbReference type="Proteomes" id="UP000464657">
    <property type="component" value="Chromosome"/>
</dbReference>
<reference evidence="6 7" key="1">
    <citation type="journal article" date="2013" name="Int. J. Syst. Evol. Microbiol.">
        <title>Kordia antarctica sp. nov., isolated from Antarctic seawater.</title>
        <authorList>
            <person name="Baek K."/>
            <person name="Choi A."/>
            <person name="Kang I."/>
            <person name="Lee K."/>
            <person name="Cho J.C."/>
        </authorList>
    </citation>
    <scope>NUCLEOTIDE SEQUENCE [LARGE SCALE GENOMIC DNA]</scope>
    <source>
        <strain evidence="6 7">IMCC3317</strain>
    </source>
</reference>
<proteinExistence type="predicted"/>
<dbReference type="InterPro" id="IPR050330">
    <property type="entry name" value="Bact_OuterMem_StrucFunc"/>
</dbReference>
<protein>
    <submittedName>
        <fullName evidence="6">Outer membrane porin F</fullName>
    </submittedName>
</protein>
<dbReference type="InterPro" id="IPR036737">
    <property type="entry name" value="OmpA-like_sf"/>
</dbReference>
<keyword evidence="2 4" id="KW-0472">Membrane</keyword>
<keyword evidence="3" id="KW-0998">Cell outer membrane</keyword>
<dbReference type="AlphaFoldDB" id="A0A7L4ZLZ4"/>
<dbReference type="KEGG" id="kan:IMCC3317_29300"/>
<dbReference type="InterPro" id="IPR006664">
    <property type="entry name" value="OMP_bac"/>
</dbReference>
<dbReference type="EMBL" id="CP019288">
    <property type="protein sequence ID" value="QHI37550.1"/>
    <property type="molecule type" value="Genomic_DNA"/>
</dbReference>
<evidence type="ECO:0000313" key="7">
    <source>
        <dbReference type="Proteomes" id="UP000464657"/>
    </source>
</evidence>
<evidence type="ECO:0000259" key="5">
    <source>
        <dbReference type="PROSITE" id="PS51123"/>
    </source>
</evidence>
<evidence type="ECO:0000256" key="1">
    <source>
        <dbReference type="ARBA" id="ARBA00004442"/>
    </source>
</evidence>
<dbReference type="PANTHER" id="PTHR30329">
    <property type="entry name" value="STATOR ELEMENT OF FLAGELLAR MOTOR COMPLEX"/>
    <property type="match status" value="1"/>
</dbReference>
<dbReference type="CDD" id="cd07185">
    <property type="entry name" value="OmpA_C-like"/>
    <property type="match status" value="1"/>
</dbReference>
<dbReference type="SUPFAM" id="SSF103088">
    <property type="entry name" value="OmpA-like"/>
    <property type="match status" value="1"/>
</dbReference>
<sequence>MISCGSSTQVSSSENTLIEDFNFFEKHTQNLIFKSSTDELAGDYSKEIIAISSIIKKAPDNLFFEISGHTDSVGSEELNVALSQKRADKIKELLVKEGCKSSRLVAKGYGETKPLASNRTSKGRKANRRVEIAAFKS</sequence>
<feature type="domain" description="OmpA-like" evidence="5">
    <location>
        <begin position="19"/>
        <end position="137"/>
    </location>
</feature>
<keyword evidence="7" id="KW-1185">Reference proteome</keyword>
<dbReference type="PANTHER" id="PTHR30329:SF21">
    <property type="entry name" value="LIPOPROTEIN YIAD-RELATED"/>
    <property type="match status" value="1"/>
</dbReference>
<accession>A0A7L4ZLZ4</accession>